<feature type="chain" id="PRO_5039044921" evidence="2">
    <location>
        <begin position="37"/>
        <end position="313"/>
    </location>
</feature>
<protein>
    <submittedName>
        <fullName evidence="3">Uncharacterized protein</fullName>
    </submittedName>
</protein>
<dbReference type="PROSITE" id="PS51257">
    <property type="entry name" value="PROKAR_LIPOPROTEIN"/>
    <property type="match status" value="1"/>
</dbReference>
<reference evidence="3" key="2">
    <citation type="journal article" date="2021" name="PeerJ">
        <title>Extensive microbial diversity within the chicken gut microbiome revealed by metagenomics and culture.</title>
        <authorList>
            <person name="Gilroy R."/>
            <person name="Ravi A."/>
            <person name="Getino M."/>
            <person name="Pursley I."/>
            <person name="Horton D.L."/>
            <person name="Alikhan N.F."/>
            <person name="Baker D."/>
            <person name="Gharbi K."/>
            <person name="Hall N."/>
            <person name="Watson M."/>
            <person name="Adriaenssens E.M."/>
            <person name="Foster-Nyarko E."/>
            <person name="Jarju S."/>
            <person name="Secka A."/>
            <person name="Antonio M."/>
            <person name="Oren A."/>
            <person name="Chaudhuri R.R."/>
            <person name="La Ragione R."/>
            <person name="Hildebrand F."/>
            <person name="Pallen M.J."/>
        </authorList>
    </citation>
    <scope>NUCLEOTIDE SEQUENCE</scope>
    <source>
        <strain evidence="3">CHK33-4379</strain>
    </source>
</reference>
<evidence type="ECO:0000313" key="3">
    <source>
        <dbReference type="EMBL" id="HIT58817.1"/>
    </source>
</evidence>
<dbReference type="Proteomes" id="UP000824136">
    <property type="component" value="Unassembled WGS sequence"/>
</dbReference>
<keyword evidence="2" id="KW-0732">Signal</keyword>
<organism evidence="3 4">
    <name type="scientific">Candidatus Faeciplasma pullistercoris</name>
    <dbReference type="NCBI Taxonomy" id="2840800"/>
    <lineage>
        <taxon>Bacteria</taxon>
        <taxon>Bacillati</taxon>
        <taxon>Bacillota</taxon>
        <taxon>Clostridia</taxon>
        <taxon>Eubacteriales</taxon>
        <taxon>Oscillospiraceae</taxon>
        <taxon>Oscillospiraceae incertae sedis</taxon>
        <taxon>Candidatus Faeciplasma</taxon>
    </lineage>
</organism>
<sequence length="313" mass="34559">MYKFKSSKKFRLSEALPALILSAVLASALLLSSCAAGDDISPQRVENEQTEQAQQTEQTETTDSAGGEQEISETNGIQEYDADAWDGVLIDSMPPAIRIGGEVYYGNKPGAQYHIIESGSEITPYEYVLELTEDRQYLGTSVYTEDWAGSDDVDFAATYIDGAAVYYKNFDSVLLILDEPAELDGDILVGYTYVMDMSGKTVQDEPRSAVKCGDIVYTSDRTGYRVLYLAPDVDLTASQMELVLTENAQLIGEISHREYPFEEESDGAVTNDEGIAGAKAYRDAGSLLIILEEPIERDGGYIVGYRYMEDERF</sequence>
<feature type="region of interest" description="Disordered" evidence="1">
    <location>
        <begin position="42"/>
        <end position="77"/>
    </location>
</feature>
<evidence type="ECO:0000256" key="2">
    <source>
        <dbReference type="SAM" id="SignalP"/>
    </source>
</evidence>
<dbReference type="AlphaFoldDB" id="A0A9D1GTJ7"/>
<evidence type="ECO:0000313" key="4">
    <source>
        <dbReference type="Proteomes" id="UP000824136"/>
    </source>
</evidence>
<gene>
    <name evidence="3" type="ORF">IAC39_03780</name>
</gene>
<feature type="signal peptide" evidence="2">
    <location>
        <begin position="1"/>
        <end position="36"/>
    </location>
</feature>
<proteinExistence type="predicted"/>
<comment type="caution">
    <text evidence="3">The sequence shown here is derived from an EMBL/GenBank/DDBJ whole genome shotgun (WGS) entry which is preliminary data.</text>
</comment>
<evidence type="ECO:0000256" key="1">
    <source>
        <dbReference type="SAM" id="MobiDB-lite"/>
    </source>
</evidence>
<feature type="compositionally biased region" description="Low complexity" evidence="1">
    <location>
        <begin position="50"/>
        <end position="62"/>
    </location>
</feature>
<accession>A0A9D1GTJ7</accession>
<name>A0A9D1GTJ7_9FIRM</name>
<reference evidence="3" key="1">
    <citation type="submission" date="2020-10" db="EMBL/GenBank/DDBJ databases">
        <authorList>
            <person name="Gilroy R."/>
        </authorList>
    </citation>
    <scope>NUCLEOTIDE SEQUENCE</scope>
    <source>
        <strain evidence="3">CHK33-4379</strain>
    </source>
</reference>
<dbReference type="EMBL" id="DVLL01000015">
    <property type="protein sequence ID" value="HIT58817.1"/>
    <property type="molecule type" value="Genomic_DNA"/>
</dbReference>